<keyword evidence="1 4" id="KW-0479">Metal-binding</keyword>
<dbReference type="SUPFAM" id="SSF90229">
    <property type="entry name" value="CCCH zinc finger"/>
    <property type="match status" value="1"/>
</dbReference>
<organism evidence="6 7">
    <name type="scientific">Hohenbuehelia grisea</name>
    <dbReference type="NCBI Taxonomy" id="104357"/>
    <lineage>
        <taxon>Eukaryota</taxon>
        <taxon>Fungi</taxon>
        <taxon>Dikarya</taxon>
        <taxon>Basidiomycota</taxon>
        <taxon>Agaricomycotina</taxon>
        <taxon>Agaricomycetes</taxon>
        <taxon>Agaricomycetidae</taxon>
        <taxon>Agaricales</taxon>
        <taxon>Pleurotineae</taxon>
        <taxon>Pleurotaceae</taxon>
        <taxon>Hohenbuehelia</taxon>
    </lineage>
</organism>
<name>A0ABR3IS62_9AGAR</name>
<accession>A0ABR3IS62</accession>
<feature type="zinc finger region" description="C3H1-type" evidence="4">
    <location>
        <begin position="28"/>
        <end position="51"/>
    </location>
</feature>
<sequence>MLVPADCDPQGLPLFSVPASAGGRMRGICRVYVSQGICRLGERCIYEHPTQEDISLVHTQHLENAQQPTSIRQNQTLTAGPPAGSEGNGLTNTVVQPHVAPTQHLGLAFSGTAQAHGDRNMNQHSSGALSGMNIQHADPNQVFAFLQLANAIQSGGFAVNQPLQSGGSLHTSVIQTGASIYQSPIQAQFQSVDAPGYFMGQAVLPNVNQTIVPANTGHYGLVSPAVPVALAPPLAPAICPSDYEPVSGIRFRAGIS</sequence>
<protein>
    <recommendedName>
        <fullName evidence="5">C3H1-type domain-containing protein</fullName>
    </recommendedName>
</protein>
<feature type="domain" description="C3H1-type" evidence="5">
    <location>
        <begin position="28"/>
        <end position="51"/>
    </location>
</feature>
<comment type="caution">
    <text evidence="6">The sequence shown here is derived from an EMBL/GenBank/DDBJ whole genome shotgun (WGS) entry which is preliminary data.</text>
</comment>
<evidence type="ECO:0000259" key="5">
    <source>
        <dbReference type="PROSITE" id="PS50103"/>
    </source>
</evidence>
<dbReference type="InterPro" id="IPR000571">
    <property type="entry name" value="Znf_CCCH"/>
</dbReference>
<evidence type="ECO:0000256" key="4">
    <source>
        <dbReference type="PROSITE-ProRule" id="PRU00723"/>
    </source>
</evidence>
<keyword evidence="3 4" id="KW-0862">Zinc</keyword>
<evidence type="ECO:0000313" key="7">
    <source>
        <dbReference type="Proteomes" id="UP001556367"/>
    </source>
</evidence>
<dbReference type="EMBL" id="JASNQZ010000015">
    <property type="protein sequence ID" value="KAL0946146.1"/>
    <property type="molecule type" value="Genomic_DNA"/>
</dbReference>
<proteinExistence type="predicted"/>
<evidence type="ECO:0000256" key="3">
    <source>
        <dbReference type="ARBA" id="ARBA00022833"/>
    </source>
</evidence>
<dbReference type="Proteomes" id="UP001556367">
    <property type="component" value="Unassembled WGS sequence"/>
</dbReference>
<keyword evidence="2 4" id="KW-0863">Zinc-finger</keyword>
<evidence type="ECO:0000256" key="1">
    <source>
        <dbReference type="ARBA" id="ARBA00022723"/>
    </source>
</evidence>
<dbReference type="InterPro" id="IPR036855">
    <property type="entry name" value="Znf_CCCH_sf"/>
</dbReference>
<evidence type="ECO:0000256" key="2">
    <source>
        <dbReference type="ARBA" id="ARBA00022771"/>
    </source>
</evidence>
<dbReference type="PROSITE" id="PS50103">
    <property type="entry name" value="ZF_C3H1"/>
    <property type="match status" value="1"/>
</dbReference>
<reference evidence="7" key="1">
    <citation type="submission" date="2024-06" db="EMBL/GenBank/DDBJ databases">
        <title>Multi-omics analyses provide insights into the biosynthesis of the anticancer antibiotic pleurotin in Hohenbuehelia grisea.</title>
        <authorList>
            <person name="Weaver J.A."/>
            <person name="Alberti F."/>
        </authorList>
    </citation>
    <scope>NUCLEOTIDE SEQUENCE [LARGE SCALE GENOMIC DNA]</scope>
    <source>
        <strain evidence="7">T-177</strain>
    </source>
</reference>
<keyword evidence="7" id="KW-1185">Reference proteome</keyword>
<gene>
    <name evidence="6" type="ORF">HGRIS_012411</name>
</gene>
<evidence type="ECO:0000313" key="6">
    <source>
        <dbReference type="EMBL" id="KAL0946146.1"/>
    </source>
</evidence>